<evidence type="ECO:0000313" key="4">
    <source>
        <dbReference type="Proteomes" id="UP000316199"/>
    </source>
</evidence>
<dbReference type="Proteomes" id="UP000316199">
    <property type="component" value="Unassembled WGS sequence"/>
</dbReference>
<keyword evidence="1" id="KW-0812">Transmembrane</keyword>
<keyword evidence="1" id="KW-1133">Transmembrane helix</keyword>
<dbReference type="SMART" id="SM00304">
    <property type="entry name" value="HAMP"/>
    <property type="match status" value="1"/>
</dbReference>
<dbReference type="GO" id="GO:0007165">
    <property type="term" value="P:signal transduction"/>
    <property type="evidence" value="ECO:0007669"/>
    <property type="project" value="InterPro"/>
</dbReference>
<protein>
    <submittedName>
        <fullName evidence="3">HAMP domain-containing protein</fullName>
    </submittedName>
</protein>
<evidence type="ECO:0000313" key="3">
    <source>
        <dbReference type="EMBL" id="RZO75462.1"/>
    </source>
</evidence>
<feature type="transmembrane region" description="Helical" evidence="1">
    <location>
        <begin position="41"/>
        <end position="62"/>
    </location>
</feature>
<dbReference type="CDD" id="cd06225">
    <property type="entry name" value="HAMP"/>
    <property type="match status" value="1"/>
</dbReference>
<gene>
    <name evidence="3" type="ORF">EVA68_06955</name>
</gene>
<proteinExistence type="predicted"/>
<dbReference type="SUPFAM" id="SSF158472">
    <property type="entry name" value="HAMP domain-like"/>
    <property type="match status" value="1"/>
</dbReference>
<dbReference type="GO" id="GO:0016020">
    <property type="term" value="C:membrane"/>
    <property type="evidence" value="ECO:0007669"/>
    <property type="project" value="InterPro"/>
</dbReference>
<dbReference type="Pfam" id="PF00672">
    <property type="entry name" value="HAMP"/>
    <property type="match status" value="1"/>
</dbReference>
<feature type="domain" description="HAMP" evidence="2">
    <location>
        <begin position="62"/>
        <end position="114"/>
    </location>
</feature>
<accession>A0A520RYZ3</accession>
<name>A0A520RYZ3_9GAMM</name>
<sequence>MAFAIFAFKTSAELGLEVSAQQIAKNSGIEVFYGDWESGSALLEVALALSAFAIISGILISYHLTRRIHKLVDLVKRVQEGELTARADVRGDDEIAYLADNLNDLVRHLENENIRSKDV</sequence>
<reference evidence="3 4" key="1">
    <citation type="submission" date="2019-02" db="EMBL/GenBank/DDBJ databases">
        <title>Prokaryotic population dynamics and viral predation in marine succession experiment using metagenomics: the confinement effect.</title>
        <authorList>
            <person name="Haro-Moreno J.M."/>
            <person name="Rodriguez-Valera F."/>
            <person name="Lopez-Perez M."/>
        </authorList>
    </citation>
    <scope>NUCLEOTIDE SEQUENCE [LARGE SCALE GENOMIC DNA]</scope>
    <source>
        <strain evidence="3">MED-G157</strain>
    </source>
</reference>
<evidence type="ECO:0000259" key="2">
    <source>
        <dbReference type="PROSITE" id="PS50885"/>
    </source>
</evidence>
<dbReference type="PROSITE" id="PS50885">
    <property type="entry name" value="HAMP"/>
    <property type="match status" value="1"/>
</dbReference>
<organism evidence="3 4">
    <name type="scientific">OM182 bacterium</name>
    <dbReference type="NCBI Taxonomy" id="2510334"/>
    <lineage>
        <taxon>Bacteria</taxon>
        <taxon>Pseudomonadati</taxon>
        <taxon>Pseudomonadota</taxon>
        <taxon>Gammaproteobacteria</taxon>
        <taxon>OMG group</taxon>
        <taxon>OM182 clade</taxon>
    </lineage>
</organism>
<dbReference type="Gene3D" id="6.10.340.10">
    <property type="match status" value="1"/>
</dbReference>
<dbReference type="InterPro" id="IPR003660">
    <property type="entry name" value="HAMP_dom"/>
</dbReference>
<comment type="caution">
    <text evidence="3">The sequence shown here is derived from an EMBL/GenBank/DDBJ whole genome shotgun (WGS) entry which is preliminary data.</text>
</comment>
<dbReference type="AlphaFoldDB" id="A0A520RYZ3"/>
<dbReference type="EMBL" id="SHAG01000034">
    <property type="protein sequence ID" value="RZO75462.1"/>
    <property type="molecule type" value="Genomic_DNA"/>
</dbReference>
<evidence type="ECO:0000256" key="1">
    <source>
        <dbReference type="SAM" id="Phobius"/>
    </source>
</evidence>
<keyword evidence="1" id="KW-0472">Membrane</keyword>